<dbReference type="AlphaFoldDB" id="A0A7J7N644"/>
<evidence type="ECO:0000313" key="2">
    <source>
        <dbReference type="Proteomes" id="UP000541444"/>
    </source>
</evidence>
<dbReference type="Proteomes" id="UP000541444">
    <property type="component" value="Unassembled WGS sequence"/>
</dbReference>
<dbReference type="EMBL" id="JACGCM010001019">
    <property type="protein sequence ID" value="KAF6162573.1"/>
    <property type="molecule type" value="Genomic_DNA"/>
</dbReference>
<feature type="non-terminal residue" evidence="1">
    <location>
        <position position="1"/>
    </location>
</feature>
<sequence>KKIFSPPPTNNFTSPKQKQKIVLEKTPGDFSLSFDPNNFFLSLSKLSKFERF</sequence>
<proteinExistence type="predicted"/>
<evidence type="ECO:0000313" key="1">
    <source>
        <dbReference type="EMBL" id="KAF6162573.1"/>
    </source>
</evidence>
<name>A0A7J7N644_9MAGN</name>
<keyword evidence="2" id="KW-1185">Reference proteome</keyword>
<organism evidence="1 2">
    <name type="scientific">Kingdonia uniflora</name>
    <dbReference type="NCBI Taxonomy" id="39325"/>
    <lineage>
        <taxon>Eukaryota</taxon>
        <taxon>Viridiplantae</taxon>
        <taxon>Streptophyta</taxon>
        <taxon>Embryophyta</taxon>
        <taxon>Tracheophyta</taxon>
        <taxon>Spermatophyta</taxon>
        <taxon>Magnoliopsida</taxon>
        <taxon>Ranunculales</taxon>
        <taxon>Circaeasteraceae</taxon>
        <taxon>Kingdonia</taxon>
    </lineage>
</organism>
<reference evidence="1 2" key="1">
    <citation type="journal article" date="2020" name="IScience">
        <title>Genome Sequencing of the Endangered Kingdonia uniflora (Circaeasteraceae, Ranunculales) Reveals Potential Mechanisms of Evolutionary Specialization.</title>
        <authorList>
            <person name="Sun Y."/>
            <person name="Deng T."/>
            <person name="Zhang A."/>
            <person name="Moore M.J."/>
            <person name="Landis J.B."/>
            <person name="Lin N."/>
            <person name="Zhang H."/>
            <person name="Zhang X."/>
            <person name="Huang J."/>
            <person name="Zhang X."/>
            <person name="Sun H."/>
            <person name="Wang H."/>
        </authorList>
    </citation>
    <scope>NUCLEOTIDE SEQUENCE [LARGE SCALE GENOMIC DNA]</scope>
    <source>
        <strain evidence="1">TB1705</strain>
        <tissue evidence="1">Leaf</tissue>
    </source>
</reference>
<protein>
    <submittedName>
        <fullName evidence="1">Uncharacterized protein</fullName>
    </submittedName>
</protein>
<gene>
    <name evidence="1" type="ORF">GIB67_003119</name>
</gene>
<comment type="caution">
    <text evidence="1">The sequence shown here is derived from an EMBL/GenBank/DDBJ whole genome shotgun (WGS) entry which is preliminary data.</text>
</comment>
<accession>A0A7J7N644</accession>